<sequence length="131" mass="14564">MEKNAVLASYHLMWEARNRTYATAKLDPDLEKYAGNKALSNIKLTMLYHQEHGTVMEGEPVNSPEVTAIDTTKATLKDCVDTSKYTEVESKTGKTVSNGDGPRRHVYNASAIKTGGKWIIWTTAIDRGRTC</sequence>
<protein>
    <submittedName>
        <fullName evidence="1">Uncharacterized protein</fullName>
    </submittedName>
</protein>
<accession>A0ABS6U143</accession>
<gene>
    <name evidence="1" type="ORF">STHAL_32925</name>
</gene>
<name>A0ABS6U143_STRHA</name>
<keyword evidence="2" id="KW-1185">Reference proteome</keyword>
<dbReference type="Proteomes" id="UP000735541">
    <property type="component" value="Unassembled WGS sequence"/>
</dbReference>
<dbReference type="EMBL" id="JAHUVW010000004">
    <property type="protein sequence ID" value="MBV7674251.1"/>
    <property type="molecule type" value="Genomic_DNA"/>
</dbReference>
<dbReference type="RefSeq" id="WP_228873962.1">
    <property type="nucleotide sequence ID" value="NZ_JAHUVW010000004.1"/>
</dbReference>
<reference evidence="1 2" key="1">
    <citation type="submission" date="2021-07" db="EMBL/GenBank/DDBJ databases">
        <title>Sequencing Streptomyces halstedii LGO-A4 genome an citrus endophytic actinomycete.</title>
        <authorList>
            <person name="Samborskyy M."/>
            <person name="Scott N."/>
            <person name="Deglau R."/>
            <person name="Dickens S."/>
            <person name="Oliveira L.G."/>
        </authorList>
    </citation>
    <scope>NUCLEOTIDE SEQUENCE [LARGE SCALE GENOMIC DNA]</scope>
    <source>
        <strain evidence="1 2">LGO-A4</strain>
    </source>
</reference>
<organism evidence="1 2">
    <name type="scientific">Streptomyces halstedii</name>
    <dbReference type="NCBI Taxonomy" id="1944"/>
    <lineage>
        <taxon>Bacteria</taxon>
        <taxon>Bacillati</taxon>
        <taxon>Actinomycetota</taxon>
        <taxon>Actinomycetes</taxon>
        <taxon>Kitasatosporales</taxon>
        <taxon>Streptomycetaceae</taxon>
        <taxon>Streptomyces</taxon>
    </lineage>
</organism>
<comment type="caution">
    <text evidence="1">The sequence shown here is derived from an EMBL/GenBank/DDBJ whole genome shotgun (WGS) entry which is preliminary data.</text>
</comment>
<proteinExistence type="predicted"/>
<evidence type="ECO:0000313" key="1">
    <source>
        <dbReference type="EMBL" id="MBV7674251.1"/>
    </source>
</evidence>
<evidence type="ECO:0000313" key="2">
    <source>
        <dbReference type="Proteomes" id="UP000735541"/>
    </source>
</evidence>